<evidence type="ECO:0000256" key="2">
    <source>
        <dbReference type="RuleBase" id="RU003457"/>
    </source>
</evidence>
<dbReference type="CDD" id="cd02247">
    <property type="entry name" value="cupin_pirin_C"/>
    <property type="match status" value="1"/>
</dbReference>
<dbReference type="PANTHER" id="PTHR43594">
    <property type="entry name" value="QUERCETIN 2,3-DIOXYGENASE"/>
    <property type="match status" value="1"/>
</dbReference>
<name>A0ABW3QLB3_9BACT</name>
<dbReference type="Pfam" id="PF02678">
    <property type="entry name" value="Pirin"/>
    <property type="match status" value="1"/>
</dbReference>
<dbReference type="EMBL" id="JBHTLP010000019">
    <property type="protein sequence ID" value="MFD1143999.1"/>
    <property type="molecule type" value="Genomic_DNA"/>
</dbReference>
<comment type="similarity">
    <text evidence="1 2">Belongs to the pirin family.</text>
</comment>
<dbReference type="InterPro" id="IPR008778">
    <property type="entry name" value="Pirin_C_dom"/>
</dbReference>
<reference evidence="6" key="1">
    <citation type="journal article" date="2019" name="Int. J. Syst. Evol. Microbiol.">
        <title>The Global Catalogue of Microorganisms (GCM) 10K type strain sequencing project: providing services to taxonomists for standard genome sequencing and annotation.</title>
        <authorList>
            <consortium name="The Broad Institute Genomics Platform"/>
            <consortium name="The Broad Institute Genome Sequencing Center for Infectious Disease"/>
            <person name="Wu L."/>
            <person name="Ma J."/>
        </authorList>
    </citation>
    <scope>NUCLEOTIDE SEQUENCE [LARGE SCALE GENOMIC DNA]</scope>
    <source>
        <strain evidence="6">CCUG 55608</strain>
    </source>
</reference>
<dbReference type="InterPro" id="IPR012093">
    <property type="entry name" value="Pirin"/>
</dbReference>
<dbReference type="RefSeq" id="WP_265993467.1">
    <property type="nucleotide sequence ID" value="NZ_CP110973.1"/>
</dbReference>
<evidence type="ECO:0000313" key="6">
    <source>
        <dbReference type="Proteomes" id="UP001597116"/>
    </source>
</evidence>
<evidence type="ECO:0000256" key="1">
    <source>
        <dbReference type="ARBA" id="ARBA00008416"/>
    </source>
</evidence>
<dbReference type="Pfam" id="PF05726">
    <property type="entry name" value="Pirin_C"/>
    <property type="match status" value="1"/>
</dbReference>
<dbReference type="Gene3D" id="2.60.120.10">
    <property type="entry name" value="Jelly Rolls"/>
    <property type="match status" value="2"/>
</dbReference>
<dbReference type="PANTHER" id="PTHR43594:SF1">
    <property type="entry name" value="QUERCETIN 2,3-DIOXYGENASE PA2418-RELATED"/>
    <property type="match status" value="1"/>
</dbReference>
<organism evidence="5 6">
    <name type="scientific">Larkinella insperata</name>
    <dbReference type="NCBI Taxonomy" id="332158"/>
    <lineage>
        <taxon>Bacteria</taxon>
        <taxon>Pseudomonadati</taxon>
        <taxon>Bacteroidota</taxon>
        <taxon>Cytophagia</taxon>
        <taxon>Cytophagales</taxon>
        <taxon>Spirosomataceae</taxon>
        <taxon>Larkinella</taxon>
    </lineage>
</organism>
<dbReference type="InterPro" id="IPR003829">
    <property type="entry name" value="Pirin_N_dom"/>
</dbReference>
<feature type="domain" description="Pirin N-terminal" evidence="3">
    <location>
        <begin position="29"/>
        <end position="125"/>
    </location>
</feature>
<dbReference type="InterPro" id="IPR053186">
    <property type="entry name" value="QDO-related"/>
</dbReference>
<comment type="caution">
    <text evidence="5">The sequence shown here is derived from an EMBL/GenBank/DDBJ whole genome shotgun (WGS) entry which is preliminary data.</text>
</comment>
<dbReference type="PIRSF" id="PIRSF006232">
    <property type="entry name" value="Pirin"/>
    <property type="match status" value="1"/>
</dbReference>
<dbReference type="InterPro" id="IPR011051">
    <property type="entry name" value="RmlC_Cupin_sf"/>
</dbReference>
<dbReference type="CDD" id="cd02909">
    <property type="entry name" value="cupin_pirin_N"/>
    <property type="match status" value="1"/>
</dbReference>
<keyword evidence="6" id="KW-1185">Reference proteome</keyword>
<proteinExistence type="inferred from homology"/>
<evidence type="ECO:0000259" key="4">
    <source>
        <dbReference type="Pfam" id="PF05726"/>
    </source>
</evidence>
<protein>
    <submittedName>
        <fullName evidence="5">Pirin family protein</fullName>
    </submittedName>
</protein>
<gene>
    <name evidence="5" type="ORF">ACFQ4C_22935</name>
</gene>
<evidence type="ECO:0000313" key="5">
    <source>
        <dbReference type="EMBL" id="MFD1143999.1"/>
    </source>
</evidence>
<dbReference type="SUPFAM" id="SSF51182">
    <property type="entry name" value="RmlC-like cupins"/>
    <property type="match status" value="1"/>
</dbReference>
<feature type="domain" description="Pirin C-terminal" evidence="4">
    <location>
        <begin position="182"/>
        <end position="282"/>
    </location>
</feature>
<sequence length="286" mass="31265">MIQRTIQAVITPQAQRLGPLTMHQPLPANGLDQLDPFLLLHHHGPTTFSAHNSGLPFGPHPHRGFETVTFIYEGDVRHRDSSGFSSTIQTGGIQWMTTGRGLVHSEGSSEEFREKGGPVELIQLWTNLPARFKGVDPHYVGLQKDAIPDLTLDDGNVTVAVTSGTWNDITGPIQPVYDVELANVTLLPGGSFVRQVETSRTVLFYLLNGSVVVNGREVSGRALVVFNNDGDELHVRATDNSRILLGSAEPINEPVVSHGPFVMNTEQEIRQAVMDYQSGRMGTLTD</sequence>
<accession>A0ABW3QLB3</accession>
<dbReference type="InterPro" id="IPR014710">
    <property type="entry name" value="RmlC-like_jellyroll"/>
</dbReference>
<evidence type="ECO:0000259" key="3">
    <source>
        <dbReference type="Pfam" id="PF02678"/>
    </source>
</evidence>
<dbReference type="Proteomes" id="UP001597116">
    <property type="component" value="Unassembled WGS sequence"/>
</dbReference>